<comment type="caution">
    <text evidence="9">The sequence shown here is derived from an EMBL/GenBank/DDBJ whole genome shotgun (WGS) entry which is preliminary data.</text>
</comment>
<evidence type="ECO:0000313" key="9">
    <source>
        <dbReference type="EMBL" id="MDP4299422.1"/>
    </source>
</evidence>
<keyword evidence="5 7" id="KW-0472">Membrane</keyword>
<feature type="transmembrane region" description="Helical" evidence="7">
    <location>
        <begin position="21"/>
        <end position="41"/>
    </location>
</feature>
<dbReference type="InterPro" id="IPR036259">
    <property type="entry name" value="MFS_trans_sf"/>
</dbReference>
<feature type="transmembrane region" description="Helical" evidence="7">
    <location>
        <begin position="350"/>
        <end position="367"/>
    </location>
</feature>
<evidence type="ECO:0000259" key="8">
    <source>
        <dbReference type="PROSITE" id="PS50850"/>
    </source>
</evidence>
<keyword evidence="4 7" id="KW-1133">Transmembrane helix</keyword>
<keyword evidence="10" id="KW-1185">Reference proteome</keyword>
<feature type="transmembrane region" description="Helical" evidence="7">
    <location>
        <begin position="415"/>
        <end position="435"/>
    </location>
</feature>
<dbReference type="InterPro" id="IPR050189">
    <property type="entry name" value="MFS_Efflux_Transporters"/>
</dbReference>
<sequence length="451" mass="46447">MSSIASDTLPGRPADELRRDARTIGLVGLVHGTSHFFHLLLPPLFPHFMREFGLSYSQLGLLVTVFFVISGIGQALSGFLVDRIGARPALFGALGCFVAAALLAASADGYVGLMMASALAGLGNAPFHPVDFTILNRRVSTPRLGHAYSVHGISGNLGWALSPIFSIELFALTGSLRLTYAAVAGVALLVLAIVWWRRDDLDDRAALRRSPVPTPGPSPASSPASSPAPAAVASPAKAASAASAATAGGSTFGFLRLPSVWLCFSFLFFTTSALAAIQSFASPALQLLHDVPLRWAAWVVSAYMVCGALGMVAGGFLLARAERLEPLIARALMLAATFLLVAATPWVPGWLALALVSLAGIGTGLAGPSRDMLIRRAAPPDASGRVYGMVYSGLDLGFSVAAPIFGWLLDRGQPAGVLAGSALALGAAVLASSLVGRHTARTAATAAVASA</sequence>
<evidence type="ECO:0000256" key="5">
    <source>
        <dbReference type="ARBA" id="ARBA00023136"/>
    </source>
</evidence>
<dbReference type="InterPro" id="IPR011701">
    <property type="entry name" value="MFS"/>
</dbReference>
<protein>
    <submittedName>
        <fullName evidence="9">MFS transporter</fullName>
    </submittedName>
</protein>
<gene>
    <name evidence="9" type="ORF">Q8X39_02135</name>
</gene>
<dbReference type="PANTHER" id="PTHR43124">
    <property type="entry name" value="PURINE EFFLUX PUMP PBUE"/>
    <property type="match status" value="1"/>
</dbReference>
<dbReference type="PANTHER" id="PTHR43124:SF3">
    <property type="entry name" value="CHLORAMPHENICOL EFFLUX PUMP RV0191"/>
    <property type="match status" value="1"/>
</dbReference>
<evidence type="ECO:0000256" key="3">
    <source>
        <dbReference type="ARBA" id="ARBA00022692"/>
    </source>
</evidence>
<comment type="subcellular location">
    <subcellularLocation>
        <location evidence="1">Cell membrane</location>
        <topology evidence="1">Multi-pass membrane protein</topology>
    </subcellularLocation>
</comment>
<feature type="transmembrane region" description="Helical" evidence="7">
    <location>
        <begin position="327"/>
        <end position="344"/>
    </location>
</feature>
<evidence type="ECO:0000256" key="6">
    <source>
        <dbReference type="SAM" id="MobiDB-lite"/>
    </source>
</evidence>
<feature type="region of interest" description="Disordered" evidence="6">
    <location>
        <begin position="207"/>
        <end position="229"/>
    </location>
</feature>
<evidence type="ECO:0000256" key="7">
    <source>
        <dbReference type="SAM" id="Phobius"/>
    </source>
</evidence>
<evidence type="ECO:0000256" key="1">
    <source>
        <dbReference type="ARBA" id="ARBA00004651"/>
    </source>
</evidence>
<dbReference type="EMBL" id="JAUZEE010000001">
    <property type="protein sequence ID" value="MDP4299422.1"/>
    <property type="molecule type" value="Genomic_DNA"/>
</dbReference>
<dbReference type="Gene3D" id="1.20.1250.20">
    <property type="entry name" value="MFS general substrate transporter like domains"/>
    <property type="match status" value="2"/>
</dbReference>
<proteinExistence type="predicted"/>
<name>A0ABT9FYV4_LEPDI</name>
<feature type="domain" description="Major facilitator superfamily (MFS) profile" evidence="8">
    <location>
        <begin position="20"/>
        <end position="451"/>
    </location>
</feature>
<evidence type="ECO:0000313" key="10">
    <source>
        <dbReference type="Proteomes" id="UP001235760"/>
    </source>
</evidence>
<reference evidence="9 10" key="1">
    <citation type="submission" date="2023-08" db="EMBL/GenBank/DDBJ databases">
        <authorList>
            <person name="Roldan D.M."/>
            <person name="Menes R.J."/>
        </authorList>
    </citation>
    <scope>NUCLEOTIDE SEQUENCE [LARGE SCALE GENOMIC DNA]</scope>
    <source>
        <strain evidence="9 10">CCM 2812</strain>
    </source>
</reference>
<dbReference type="PROSITE" id="PS50850">
    <property type="entry name" value="MFS"/>
    <property type="match status" value="1"/>
</dbReference>
<feature type="transmembrane region" description="Helical" evidence="7">
    <location>
        <begin position="293"/>
        <end position="318"/>
    </location>
</feature>
<dbReference type="SUPFAM" id="SSF103473">
    <property type="entry name" value="MFS general substrate transporter"/>
    <property type="match status" value="1"/>
</dbReference>
<dbReference type="Pfam" id="PF07690">
    <property type="entry name" value="MFS_1"/>
    <property type="match status" value="1"/>
</dbReference>
<organism evidence="9 10">
    <name type="scientific">Leptothrix discophora</name>
    <dbReference type="NCBI Taxonomy" id="89"/>
    <lineage>
        <taxon>Bacteria</taxon>
        <taxon>Pseudomonadati</taxon>
        <taxon>Pseudomonadota</taxon>
        <taxon>Betaproteobacteria</taxon>
        <taxon>Burkholderiales</taxon>
        <taxon>Sphaerotilaceae</taxon>
        <taxon>Leptothrix</taxon>
    </lineage>
</organism>
<feature type="transmembrane region" description="Helical" evidence="7">
    <location>
        <begin position="388"/>
        <end position="409"/>
    </location>
</feature>
<keyword evidence="3 7" id="KW-0812">Transmembrane</keyword>
<evidence type="ECO:0000256" key="2">
    <source>
        <dbReference type="ARBA" id="ARBA00022475"/>
    </source>
</evidence>
<feature type="transmembrane region" description="Helical" evidence="7">
    <location>
        <begin position="88"/>
        <end position="107"/>
    </location>
</feature>
<feature type="transmembrane region" description="Helical" evidence="7">
    <location>
        <begin position="260"/>
        <end position="281"/>
    </location>
</feature>
<dbReference type="RefSeq" id="WP_305747977.1">
    <property type="nucleotide sequence ID" value="NZ_JAUZEE010000001.1"/>
</dbReference>
<accession>A0ABT9FYV4</accession>
<feature type="transmembrane region" description="Helical" evidence="7">
    <location>
        <begin position="61"/>
        <end position="81"/>
    </location>
</feature>
<dbReference type="InterPro" id="IPR020846">
    <property type="entry name" value="MFS_dom"/>
</dbReference>
<dbReference type="Proteomes" id="UP001235760">
    <property type="component" value="Unassembled WGS sequence"/>
</dbReference>
<evidence type="ECO:0000256" key="4">
    <source>
        <dbReference type="ARBA" id="ARBA00022989"/>
    </source>
</evidence>
<keyword evidence="2" id="KW-1003">Cell membrane</keyword>
<feature type="transmembrane region" description="Helical" evidence="7">
    <location>
        <begin position="178"/>
        <end position="196"/>
    </location>
</feature>